<name>A0A3A1NEQ7_9FLAO</name>
<evidence type="ECO:0000256" key="2">
    <source>
        <dbReference type="ARBA" id="ARBA00006275"/>
    </source>
</evidence>
<evidence type="ECO:0000256" key="5">
    <source>
        <dbReference type="ARBA" id="ARBA00023237"/>
    </source>
</evidence>
<dbReference type="Pfam" id="PF14322">
    <property type="entry name" value="SusD-like_3"/>
    <property type="match status" value="1"/>
</dbReference>
<evidence type="ECO:0000313" key="10">
    <source>
        <dbReference type="Proteomes" id="UP000266691"/>
    </source>
</evidence>
<evidence type="ECO:0000256" key="4">
    <source>
        <dbReference type="ARBA" id="ARBA00023136"/>
    </source>
</evidence>
<evidence type="ECO:0000313" key="11">
    <source>
        <dbReference type="Proteomes" id="UP000321621"/>
    </source>
</evidence>
<evidence type="ECO:0000256" key="1">
    <source>
        <dbReference type="ARBA" id="ARBA00004442"/>
    </source>
</evidence>
<comment type="similarity">
    <text evidence="2">Belongs to the SusD family.</text>
</comment>
<reference evidence="9 11" key="2">
    <citation type="submission" date="2019-07" db="EMBL/GenBank/DDBJ databases">
        <title>Draft genome of two Muricauda strains isolated from deep sea.</title>
        <authorList>
            <person name="Sun C."/>
        </authorList>
    </citation>
    <scope>NUCLEOTIDE SEQUENCE [LARGE SCALE GENOMIC DNA]</scope>
    <source>
        <strain evidence="9 11">72</strain>
    </source>
</reference>
<keyword evidence="11" id="KW-1185">Reference proteome</keyword>
<keyword evidence="4" id="KW-0472">Membrane</keyword>
<dbReference type="GO" id="GO:0009279">
    <property type="term" value="C:cell outer membrane"/>
    <property type="evidence" value="ECO:0007669"/>
    <property type="project" value="UniProtKB-SubCell"/>
</dbReference>
<evidence type="ECO:0000259" key="7">
    <source>
        <dbReference type="Pfam" id="PF14322"/>
    </source>
</evidence>
<keyword evidence="3" id="KW-0732">Signal</keyword>
<dbReference type="Pfam" id="PF07980">
    <property type="entry name" value="SusD_RagB"/>
    <property type="match status" value="1"/>
</dbReference>
<dbReference type="InterPro" id="IPR033985">
    <property type="entry name" value="SusD-like_N"/>
</dbReference>
<evidence type="ECO:0000313" key="9">
    <source>
        <dbReference type="EMBL" id="TXJ92473.1"/>
    </source>
</evidence>
<reference evidence="8 10" key="1">
    <citation type="submission" date="2018-08" db="EMBL/GenBank/DDBJ databases">
        <title>Proposal of Muricauda 72 sp.nov. and Muricauda NH166 sp.nov., isolated from seawater.</title>
        <authorList>
            <person name="Cheng H."/>
            <person name="Wu Y.-H."/>
            <person name="Guo L.-L."/>
            <person name="Xu X.-W."/>
        </authorList>
    </citation>
    <scope>NUCLEOTIDE SEQUENCE [LARGE SCALE GENOMIC DNA]</scope>
    <source>
        <strain evidence="8 10">72</strain>
    </source>
</reference>
<feature type="domain" description="RagB/SusD" evidence="6">
    <location>
        <begin position="269"/>
        <end position="551"/>
    </location>
</feature>
<evidence type="ECO:0000313" key="8">
    <source>
        <dbReference type="EMBL" id="RIV43248.1"/>
    </source>
</evidence>
<keyword evidence="5" id="KW-0998">Cell outer membrane</keyword>
<dbReference type="OrthoDB" id="5694214at2"/>
<protein>
    <submittedName>
        <fullName evidence="8">RagB/SusD family nutrient uptake outer membrane protein</fullName>
    </submittedName>
</protein>
<dbReference type="Proteomes" id="UP000266691">
    <property type="component" value="Unassembled WGS sequence"/>
</dbReference>
<dbReference type="Gene3D" id="1.25.40.390">
    <property type="match status" value="1"/>
</dbReference>
<accession>A0A3A1NEQ7</accession>
<sequence>MFNFKILVMKMLINKITLCVVAAIFLCGCSTDILDEEKIVSPPVNSYFKTEKGYKDLVNSNYTFTRSLFAGGNNFAPLVFFGTDLWTNGSDGTFIEFNAYNSGIQPANPVLWNLWSPFYQGIAACNTAISRAGEVEEMTQSEVNQKVAESYFLRAWYYHILVMHFGGLPLITEEVTEVVTTATRASEAEVYAQIVSDLVFAEQNLPETQEEFGRVTKAAAQALLARVYLTLGQNDKAAEFAEKVINDHGLALLDDYSRLWDVDNRENSEVIWSIQFSQDQRLNGSGNAYFLYFTPRYDLQPGMTRALENDRPWPRFVATRYYFDLLAANRENDSRFAKSWKTAWIANNESTLPANMQIGDTAFIYVPWDVPDDEEAVLEQKYGVFDINDLYDGENPTGSRELFPHMRKYKDPLRPSINSGVGTKNVIEIRLAEMYLIAAEAYMKLGNLPEAVEHINTIRHRAAWPGKETAMEITEDQLDIDFILDERALELGAERLRWADLKRTGKLIERVQLYNTLGRGNIEQKHLLRPIPSNMIDRLTNRDDFEQNPGY</sequence>
<gene>
    <name evidence="8" type="ORF">D2V05_13785</name>
    <name evidence="9" type="ORF">FQ017_13655</name>
</gene>
<evidence type="ECO:0000259" key="6">
    <source>
        <dbReference type="Pfam" id="PF07980"/>
    </source>
</evidence>
<dbReference type="EMBL" id="VNWK01000032">
    <property type="protein sequence ID" value="TXJ92473.1"/>
    <property type="molecule type" value="Genomic_DNA"/>
</dbReference>
<dbReference type="Proteomes" id="UP000321621">
    <property type="component" value="Unassembled WGS sequence"/>
</dbReference>
<evidence type="ECO:0000256" key="3">
    <source>
        <dbReference type="ARBA" id="ARBA00022729"/>
    </source>
</evidence>
<feature type="domain" description="SusD-like N-terminal" evidence="7">
    <location>
        <begin position="92"/>
        <end position="229"/>
    </location>
</feature>
<dbReference type="EMBL" id="QXFI01000032">
    <property type="protein sequence ID" value="RIV43248.1"/>
    <property type="molecule type" value="Genomic_DNA"/>
</dbReference>
<comment type="subcellular location">
    <subcellularLocation>
        <location evidence="1">Cell outer membrane</location>
    </subcellularLocation>
</comment>
<dbReference type="InterPro" id="IPR011990">
    <property type="entry name" value="TPR-like_helical_dom_sf"/>
</dbReference>
<dbReference type="SUPFAM" id="SSF48452">
    <property type="entry name" value="TPR-like"/>
    <property type="match status" value="1"/>
</dbReference>
<proteinExistence type="inferred from homology"/>
<dbReference type="AlphaFoldDB" id="A0A3A1NEQ7"/>
<comment type="caution">
    <text evidence="8">The sequence shown here is derived from an EMBL/GenBank/DDBJ whole genome shotgun (WGS) entry which is preliminary data.</text>
</comment>
<organism evidence="8 10">
    <name type="scientific">Flagellimonas pelagia</name>
    <dbReference type="NCBI Taxonomy" id="2306998"/>
    <lineage>
        <taxon>Bacteria</taxon>
        <taxon>Pseudomonadati</taxon>
        <taxon>Bacteroidota</taxon>
        <taxon>Flavobacteriia</taxon>
        <taxon>Flavobacteriales</taxon>
        <taxon>Flavobacteriaceae</taxon>
        <taxon>Flagellimonas</taxon>
    </lineage>
</organism>
<dbReference type="InterPro" id="IPR012944">
    <property type="entry name" value="SusD_RagB_dom"/>
</dbReference>
<dbReference type="PROSITE" id="PS51257">
    <property type="entry name" value="PROKAR_LIPOPROTEIN"/>
    <property type="match status" value="1"/>
</dbReference>